<evidence type="ECO:0000313" key="1">
    <source>
        <dbReference type="EMBL" id="QHS79515.1"/>
    </source>
</evidence>
<dbReference type="AlphaFoldDB" id="A0A6C0AJK8"/>
<name>A0A6C0AJK8_9ZZZZ</name>
<accession>A0A6C0AJK8</accession>
<dbReference type="EMBL" id="MN740645">
    <property type="protein sequence ID" value="QHS79515.1"/>
    <property type="molecule type" value="Genomic_DNA"/>
</dbReference>
<proteinExistence type="predicted"/>
<organism evidence="1">
    <name type="scientific">viral metagenome</name>
    <dbReference type="NCBI Taxonomy" id="1070528"/>
    <lineage>
        <taxon>unclassified sequences</taxon>
        <taxon>metagenomes</taxon>
        <taxon>organismal metagenomes</taxon>
    </lineage>
</organism>
<protein>
    <submittedName>
        <fullName evidence="1">Uncharacterized protein</fullName>
    </submittedName>
</protein>
<sequence length="145" mass="15585">MGDTGSTGMAGVTGDMFMVPTGPTGPTYIMTIEQLVQYHDTTAQSETTDKNAMNAIINPSTSGIQQNLIQWASLGFPVDYQILSVSLILPSPCCDGQSRDMLSYISYLTGSDIMTLTTAFQSKFSGIYFSYSISGNIINLHASKV</sequence>
<reference evidence="1" key="1">
    <citation type="journal article" date="2020" name="Nature">
        <title>Giant virus diversity and host interactions through global metagenomics.</title>
        <authorList>
            <person name="Schulz F."/>
            <person name="Roux S."/>
            <person name="Paez-Espino D."/>
            <person name="Jungbluth S."/>
            <person name="Walsh D.A."/>
            <person name="Denef V.J."/>
            <person name="McMahon K.D."/>
            <person name="Konstantinidis K.T."/>
            <person name="Eloe-Fadrosh E.A."/>
            <person name="Kyrpides N.C."/>
            <person name="Woyke T."/>
        </authorList>
    </citation>
    <scope>NUCLEOTIDE SEQUENCE</scope>
    <source>
        <strain evidence="1">GVMAG-S-1035237-23</strain>
    </source>
</reference>